<evidence type="ECO:0000256" key="3">
    <source>
        <dbReference type="ARBA" id="ARBA00022692"/>
    </source>
</evidence>
<dbReference type="Pfam" id="PF05602">
    <property type="entry name" value="CLPTM1"/>
    <property type="match status" value="1"/>
</dbReference>
<feature type="transmembrane region" description="Helical" evidence="7">
    <location>
        <begin position="334"/>
        <end position="354"/>
    </location>
</feature>
<name>A0A9P0CX37_9CUCU</name>
<feature type="transmembrane region" description="Helical" evidence="7">
    <location>
        <begin position="449"/>
        <end position="469"/>
    </location>
</feature>
<keyword evidence="3 7" id="KW-0812">Transmembrane</keyword>
<feature type="compositionally biased region" description="Polar residues" evidence="6">
    <location>
        <begin position="18"/>
        <end position="30"/>
    </location>
</feature>
<dbReference type="Proteomes" id="UP001153636">
    <property type="component" value="Chromosome 5"/>
</dbReference>
<dbReference type="GO" id="GO:0016020">
    <property type="term" value="C:membrane"/>
    <property type="evidence" value="ECO:0007669"/>
    <property type="project" value="UniProtKB-SubCell"/>
</dbReference>
<dbReference type="GO" id="GO:0012505">
    <property type="term" value="C:endomembrane system"/>
    <property type="evidence" value="ECO:0007669"/>
    <property type="project" value="TreeGrafter"/>
</dbReference>
<evidence type="ECO:0000256" key="2">
    <source>
        <dbReference type="ARBA" id="ARBA00009310"/>
    </source>
</evidence>
<protein>
    <recommendedName>
        <fullName evidence="10">Cleft lip and palate associated transmembrane protein</fullName>
    </recommendedName>
</protein>
<dbReference type="PANTHER" id="PTHR21347:SF14">
    <property type="entry name" value="LIPID SCRAMBLASE CLPTM1-RELATED"/>
    <property type="match status" value="1"/>
</dbReference>
<feature type="region of interest" description="Disordered" evidence="6">
    <location>
        <begin position="1"/>
        <end position="31"/>
    </location>
</feature>
<feature type="transmembrane region" description="Helical" evidence="7">
    <location>
        <begin position="374"/>
        <end position="390"/>
    </location>
</feature>
<keyword evidence="9" id="KW-1185">Reference proteome</keyword>
<evidence type="ECO:0000256" key="1">
    <source>
        <dbReference type="ARBA" id="ARBA00004141"/>
    </source>
</evidence>
<keyword evidence="4 7" id="KW-1133">Transmembrane helix</keyword>
<dbReference type="EMBL" id="OV651817">
    <property type="protein sequence ID" value="CAH1110967.1"/>
    <property type="molecule type" value="Genomic_DNA"/>
</dbReference>
<reference evidence="8" key="1">
    <citation type="submission" date="2022-01" db="EMBL/GenBank/DDBJ databases">
        <authorList>
            <person name="King R."/>
        </authorList>
    </citation>
    <scope>NUCLEOTIDE SEQUENCE</scope>
</reference>
<evidence type="ECO:0000313" key="8">
    <source>
        <dbReference type="EMBL" id="CAH1110967.1"/>
    </source>
</evidence>
<evidence type="ECO:0000256" key="7">
    <source>
        <dbReference type="SAM" id="Phobius"/>
    </source>
</evidence>
<feature type="transmembrane region" description="Helical" evidence="7">
    <location>
        <begin position="44"/>
        <end position="62"/>
    </location>
</feature>
<sequence>MSTTEKEANGAPSPSGPVESTANESQQNRLTAAEFRQPSKLESFLAVAKSLVIRGIIMYFIFSFFKAPQPQKVDDKGVKVVQSAARNIFTDGTPMNLYIYLSENETMDDYSHSNIFWYKEGLEYGDWTSGEERDGCYSIEKEVPITSNMKNNGSLFLHAYLVRAGYSPDPSATNFAREQMSSVMKQLNRYKKLKSAGTKNLLTGESDKIEVEDGKIVSHWHPNFTLNLVTDQTLWTQGAVPVPLDQYIRFSEDGKLYKPVLFANDFWNMARDYKPLNETYSLKLIFQPLTLFKWQLYAAQHMRQMWNVWGDAEPGQTDEEQDTLKETLLDTNPYLLGITVVVSIVHSVFELLAFKNDIQFWNNRNSLEGLSVRSVFFGVFQSMVVLLYVLDNETNTLIRVSCFVGLGIECWKIWKVVDIKFENGWITFKDKSSYLQSSTKVYDKLAFKYLSWVCFPLLVAYSVYALFYLEHKGWYSFVLDLLYGYLLTFGFIMMTPQLFINYKLKSVAHLPWRMLTYKFLNTFIDDMFAFVIKMPTMYRIGCFRDDIVFLIYLYQRYIYPVDKKRVNEYGYSAEQEENQKSIAGSPEENQKSIAGSPEENQKSIAESQEPSVEETKKEK</sequence>
<proteinExistence type="inferred from homology"/>
<comment type="subcellular location">
    <subcellularLocation>
        <location evidence="1">Membrane</location>
        <topology evidence="1">Multi-pass membrane protein</topology>
    </subcellularLocation>
</comment>
<feature type="region of interest" description="Disordered" evidence="6">
    <location>
        <begin position="576"/>
        <end position="619"/>
    </location>
</feature>
<evidence type="ECO:0000313" key="9">
    <source>
        <dbReference type="Proteomes" id="UP001153636"/>
    </source>
</evidence>
<evidence type="ECO:0000256" key="5">
    <source>
        <dbReference type="ARBA" id="ARBA00023136"/>
    </source>
</evidence>
<dbReference type="AlphaFoldDB" id="A0A9P0CX37"/>
<feature type="transmembrane region" description="Helical" evidence="7">
    <location>
        <begin position="481"/>
        <end position="500"/>
    </location>
</feature>
<gene>
    <name evidence="8" type="ORF">PSYICH_LOCUS10890</name>
</gene>
<dbReference type="PANTHER" id="PTHR21347">
    <property type="entry name" value="CLEFT LIP AND PALATE ASSOCIATED TRANSMEMBRANE PROTEIN-RELATED"/>
    <property type="match status" value="1"/>
</dbReference>
<organism evidence="8 9">
    <name type="scientific">Psylliodes chrysocephalus</name>
    <dbReference type="NCBI Taxonomy" id="3402493"/>
    <lineage>
        <taxon>Eukaryota</taxon>
        <taxon>Metazoa</taxon>
        <taxon>Ecdysozoa</taxon>
        <taxon>Arthropoda</taxon>
        <taxon>Hexapoda</taxon>
        <taxon>Insecta</taxon>
        <taxon>Pterygota</taxon>
        <taxon>Neoptera</taxon>
        <taxon>Endopterygota</taxon>
        <taxon>Coleoptera</taxon>
        <taxon>Polyphaga</taxon>
        <taxon>Cucujiformia</taxon>
        <taxon>Chrysomeloidea</taxon>
        <taxon>Chrysomelidae</taxon>
        <taxon>Galerucinae</taxon>
        <taxon>Alticini</taxon>
        <taxon>Psylliodes</taxon>
    </lineage>
</organism>
<dbReference type="InterPro" id="IPR008429">
    <property type="entry name" value="CLPTM1"/>
</dbReference>
<dbReference type="OrthoDB" id="378564at2759"/>
<evidence type="ECO:0000256" key="4">
    <source>
        <dbReference type="ARBA" id="ARBA00022989"/>
    </source>
</evidence>
<evidence type="ECO:0000256" key="6">
    <source>
        <dbReference type="SAM" id="MobiDB-lite"/>
    </source>
</evidence>
<keyword evidence="5 7" id="KW-0472">Membrane</keyword>
<accession>A0A9P0CX37</accession>
<comment type="similarity">
    <text evidence="2">Belongs to the CLPTM1 family.</text>
</comment>
<evidence type="ECO:0008006" key="10">
    <source>
        <dbReference type="Google" id="ProtNLM"/>
    </source>
</evidence>